<dbReference type="PANTHER" id="PTHR42930:SF3">
    <property type="entry name" value="PHOSPHATE-SPECIFIC TRANSPORT SYSTEM ACCESSORY PROTEIN PHOU"/>
    <property type="match status" value="1"/>
</dbReference>
<dbReference type="SUPFAM" id="SSF109755">
    <property type="entry name" value="PhoU-like"/>
    <property type="match status" value="1"/>
</dbReference>
<sequence length="239" mass="26628">MTSNDGNHGHHISQQFNADLEEAKKHMLEMGGLVEKQFADSLTAVIEADSSLGTRVIAEDDVLDGMEMKIDEECNLIIARRQPAARDLRLVLAIIKAIRDLERIGDESSKIAKAAIKMSEHREFPDGVVDFRSLGDKVQRMVNMALDAFARYDAEAAIQVAHEDKNVDAEYAIAMRSMVTHMMEDPTTISQVLDVLWALRAMERIGDHAKNICEHVIYMVAGTDVRHLSAKKMAAKINS</sequence>
<keyword evidence="4 6" id="KW-0963">Cytoplasm</keyword>
<evidence type="ECO:0000256" key="5">
    <source>
        <dbReference type="ARBA" id="ARBA00022592"/>
    </source>
</evidence>
<dbReference type="GO" id="GO:0005737">
    <property type="term" value="C:cytoplasm"/>
    <property type="evidence" value="ECO:0007669"/>
    <property type="project" value="UniProtKB-SubCell"/>
</dbReference>
<proteinExistence type="inferred from homology"/>
<dbReference type="Pfam" id="PF01895">
    <property type="entry name" value="PhoU"/>
    <property type="match status" value="2"/>
</dbReference>
<dbReference type="GO" id="GO:0045936">
    <property type="term" value="P:negative regulation of phosphate metabolic process"/>
    <property type="evidence" value="ECO:0007669"/>
    <property type="project" value="InterPro"/>
</dbReference>
<dbReference type="PIRSF" id="PIRSF003107">
    <property type="entry name" value="PhoU"/>
    <property type="match status" value="1"/>
</dbReference>
<evidence type="ECO:0000313" key="8">
    <source>
        <dbReference type="EMBL" id="RZO77582.1"/>
    </source>
</evidence>
<evidence type="ECO:0000259" key="7">
    <source>
        <dbReference type="Pfam" id="PF01895"/>
    </source>
</evidence>
<feature type="domain" description="PhoU" evidence="7">
    <location>
        <begin position="132"/>
        <end position="216"/>
    </location>
</feature>
<comment type="caution">
    <text evidence="8">The sequence shown here is derived from an EMBL/GenBank/DDBJ whole genome shotgun (WGS) entry which is preliminary data.</text>
</comment>
<comment type="subunit">
    <text evidence="6">Homodimer.</text>
</comment>
<evidence type="ECO:0000256" key="1">
    <source>
        <dbReference type="ARBA" id="ARBA00004496"/>
    </source>
</evidence>
<evidence type="ECO:0000256" key="6">
    <source>
        <dbReference type="PIRNR" id="PIRNR003107"/>
    </source>
</evidence>
<dbReference type="InterPro" id="IPR026022">
    <property type="entry name" value="PhoU_dom"/>
</dbReference>
<dbReference type="PANTHER" id="PTHR42930">
    <property type="entry name" value="PHOSPHATE-SPECIFIC TRANSPORT SYSTEM ACCESSORY PROTEIN PHOU"/>
    <property type="match status" value="1"/>
</dbReference>
<protein>
    <recommendedName>
        <fullName evidence="6">Phosphate-specific transport system accessory protein PhoU</fullName>
    </recommendedName>
</protein>
<dbReference type="GO" id="GO:0030643">
    <property type="term" value="P:intracellular phosphate ion homeostasis"/>
    <property type="evidence" value="ECO:0007669"/>
    <property type="project" value="InterPro"/>
</dbReference>
<keyword evidence="3 6" id="KW-0813">Transport</keyword>
<evidence type="ECO:0000256" key="4">
    <source>
        <dbReference type="ARBA" id="ARBA00022490"/>
    </source>
</evidence>
<feature type="domain" description="PhoU" evidence="7">
    <location>
        <begin position="28"/>
        <end position="114"/>
    </location>
</feature>
<comment type="subcellular location">
    <subcellularLocation>
        <location evidence="1 6">Cytoplasm</location>
    </subcellularLocation>
</comment>
<dbReference type="EMBL" id="SHAH01000013">
    <property type="protein sequence ID" value="RZO77582.1"/>
    <property type="molecule type" value="Genomic_DNA"/>
</dbReference>
<evidence type="ECO:0000256" key="2">
    <source>
        <dbReference type="ARBA" id="ARBA00008107"/>
    </source>
</evidence>
<accession>A0A520S522</accession>
<name>A0A520S522_9GAMM</name>
<evidence type="ECO:0000313" key="9">
    <source>
        <dbReference type="Proteomes" id="UP000320404"/>
    </source>
</evidence>
<reference evidence="8 9" key="1">
    <citation type="submission" date="2019-02" db="EMBL/GenBank/DDBJ databases">
        <title>Prokaryotic population dynamics and viral predation in marine succession experiment using metagenomics: the confinement effect.</title>
        <authorList>
            <person name="Haro-Moreno J.M."/>
            <person name="Rodriguez-Valera F."/>
            <person name="Lopez-Perez M."/>
        </authorList>
    </citation>
    <scope>NUCLEOTIDE SEQUENCE [LARGE SCALE GENOMIC DNA]</scope>
    <source>
        <strain evidence="8">MED-G158</strain>
    </source>
</reference>
<dbReference type="InterPro" id="IPR028366">
    <property type="entry name" value="PhoU"/>
</dbReference>
<dbReference type="GO" id="GO:0006817">
    <property type="term" value="P:phosphate ion transport"/>
    <property type="evidence" value="ECO:0007669"/>
    <property type="project" value="UniProtKB-KW"/>
</dbReference>
<dbReference type="InterPro" id="IPR038078">
    <property type="entry name" value="PhoU-like_sf"/>
</dbReference>
<dbReference type="FunFam" id="1.20.58.220:FF:000001">
    <property type="entry name" value="Phosphate-specific transport system accessory protein PhoU"/>
    <property type="match status" value="1"/>
</dbReference>
<dbReference type="Gene3D" id="1.20.58.220">
    <property type="entry name" value="Phosphate transport system protein phou homolog 2, domain 2"/>
    <property type="match status" value="2"/>
</dbReference>
<dbReference type="AlphaFoldDB" id="A0A520S522"/>
<dbReference type="NCBIfam" id="TIGR02135">
    <property type="entry name" value="phoU_full"/>
    <property type="match status" value="1"/>
</dbReference>
<comment type="function">
    <text evidence="6">Plays a role in the regulation of phosphate uptake.</text>
</comment>
<comment type="similarity">
    <text evidence="2 6">Belongs to the PhoU family.</text>
</comment>
<gene>
    <name evidence="8" type="primary">phoU</name>
    <name evidence="8" type="ORF">EVA69_01660</name>
</gene>
<dbReference type="FunFam" id="1.20.58.220:FF:000002">
    <property type="entry name" value="Phosphate-specific transport system accessory protein PhoU"/>
    <property type="match status" value="1"/>
</dbReference>
<dbReference type="Proteomes" id="UP000320404">
    <property type="component" value="Unassembled WGS sequence"/>
</dbReference>
<keyword evidence="5 6" id="KW-0592">Phosphate transport</keyword>
<evidence type="ECO:0000256" key="3">
    <source>
        <dbReference type="ARBA" id="ARBA00022448"/>
    </source>
</evidence>
<organism evidence="8 9">
    <name type="scientific">OM182 bacterium</name>
    <dbReference type="NCBI Taxonomy" id="2510334"/>
    <lineage>
        <taxon>Bacteria</taxon>
        <taxon>Pseudomonadati</taxon>
        <taxon>Pseudomonadota</taxon>
        <taxon>Gammaproteobacteria</taxon>
        <taxon>OMG group</taxon>
        <taxon>OM182 clade</taxon>
    </lineage>
</organism>